<name>A0ABY8XTY1_9PSEU</name>
<dbReference type="InterPro" id="IPR046858">
    <property type="entry name" value="ChrB_N"/>
</dbReference>
<dbReference type="EMBL" id="CP127173">
    <property type="protein sequence ID" value="WIV59149.1"/>
    <property type="molecule type" value="Genomic_DNA"/>
</dbReference>
<feature type="domain" description="ChrB N-terminal" evidence="1">
    <location>
        <begin position="34"/>
        <end position="186"/>
    </location>
</feature>
<dbReference type="Proteomes" id="UP001227101">
    <property type="component" value="Chromosome"/>
</dbReference>
<accession>A0ABY8XTY1</accession>
<protein>
    <recommendedName>
        <fullName evidence="1">ChrB N-terminal domain-containing protein</fullName>
    </recommendedName>
</protein>
<reference evidence="2 3" key="1">
    <citation type="submission" date="2023-06" db="EMBL/GenBank/DDBJ databases">
        <authorList>
            <person name="Oyuntsetseg B."/>
            <person name="Kim S.B."/>
        </authorList>
    </citation>
    <scope>NUCLEOTIDE SEQUENCE [LARGE SCALE GENOMIC DNA]</scope>
    <source>
        <strain evidence="2 3">2-2</strain>
    </source>
</reference>
<evidence type="ECO:0000259" key="1">
    <source>
        <dbReference type="Pfam" id="PF20229"/>
    </source>
</evidence>
<gene>
    <name evidence="2" type="ORF">QP939_11220</name>
</gene>
<dbReference type="RefSeq" id="WP_285456627.1">
    <property type="nucleotide sequence ID" value="NZ_CP127173.1"/>
</dbReference>
<evidence type="ECO:0000313" key="3">
    <source>
        <dbReference type="Proteomes" id="UP001227101"/>
    </source>
</evidence>
<evidence type="ECO:0000313" key="2">
    <source>
        <dbReference type="EMBL" id="WIV59149.1"/>
    </source>
</evidence>
<sequence length="191" mass="20978">MSDEQPSTVAEPAGIPQSWLVLIYRVPPEPSRLRAAVWRRLKGLGAIYLQNSAAALPAGAAAERALRKLRHEIVEMGGTGVLLSSVALAGGPDVVAAFQAARDDEYEEIIDKCRDFLAEIDKETAAEHYTYAELEENEEDLVKLRNWFAKISERDVLDAPGRPATVQALERCEKALETYAATVYARDADGH</sequence>
<keyword evidence="3" id="KW-1185">Reference proteome</keyword>
<proteinExistence type="predicted"/>
<organism evidence="2 3">
    <name type="scientific">Amycolatopsis nalaikhensis</name>
    <dbReference type="NCBI Taxonomy" id="715472"/>
    <lineage>
        <taxon>Bacteria</taxon>
        <taxon>Bacillati</taxon>
        <taxon>Actinomycetota</taxon>
        <taxon>Actinomycetes</taxon>
        <taxon>Pseudonocardiales</taxon>
        <taxon>Pseudonocardiaceae</taxon>
        <taxon>Amycolatopsis</taxon>
    </lineage>
</organism>
<dbReference type="Pfam" id="PF20229">
    <property type="entry name" value="ChrB_N"/>
    <property type="match status" value="1"/>
</dbReference>